<accession>A0A919YPA9</accession>
<proteinExistence type="predicted"/>
<reference evidence="1" key="1">
    <citation type="submission" date="2021-03" db="EMBL/GenBank/DDBJ databases">
        <title>Antimicrobial resistance genes in bacteria isolated from Japanese honey, and their potential for conferring macrolide and lincosamide resistance in the American foulbrood pathogen Paenibacillus larvae.</title>
        <authorList>
            <person name="Okamoto M."/>
            <person name="Kumagai M."/>
            <person name="Kanamori H."/>
            <person name="Takamatsu D."/>
        </authorList>
    </citation>
    <scope>NUCLEOTIDE SEQUENCE</scope>
    <source>
        <strain evidence="1">J40TS1</strain>
    </source>
</reference>
<comment type="caution">
    <text evidence="1">The sequence shown here is derived from an EMBL/GenBank/DDBJ whole genome shotgun (WGS) entry which is preliminary data.</text>
</comment>
<organism evidence="1 2">
    <name type="scientific">Paenibacillus montaniterrae</name>
    <dbReference type="NCBI Taxonomy" id="429341"/>
    <lineage>
        <taxon>Bacteria</taxon>
        <taxon>Bacillati</taxon>
        <taxon>Bacillota</taxon>
        <taxon>Bacilli</taxon>
        <taxon>Bacillales</taxon>
        <taxon>Paenibacillaceae</taxon>
        <taxon>Paenibacillus</taxon>
    </lineage>
</organism>
<dbReference type="RefSeq" id="WP_213516222.1">
    <property type="nucleotide sequence ID" value="NZ_BOSE01000005.1"/>
</dbReference>
<dbReference type="Proteomes" id="UP000683139">
    <property type="component" value="Unassembled WGS sequence"/>
</dbReference>
<keyword evidence="2" id="KW-1185">Reference proteome</keyword>
<evidence type="ECO:0000313" key="1">
    <source>
        <dbReference type="EMBL" id="GIP17175.1"/>
    </source>
</evidence>
<dbReference type="AlphaFoldDB" id="A0A919YPA9"/>
<sequence length="70" mass="8282">MSVLRKLKTDADFQAAVDKESLIRVFLHNQIVEHRAIIVRFDEQKIITQSNISDLMYHDRSECEFFLLKS</sequence>
<name>A0A919YPA9_9BACL</name>
<gene>
    <name evidence="1" type="ORF">J40TS1_28170</name>
</gene>
<protein>
    <submittedName>
        <fullName evidence="1">Uncharacterized protein</fullName>
    </submittedName>
</protein>
<dbReference type="EMBL" id="BOSE01000005">
    <property type="protein sequence ID" value="GIP17175.1"/>
    <property type="molecule type" value="Genomic_DNA"/>
</dbReference>
<evidence type="ECO:0000313" key="2">
    <source>
        <dbReference type="Proteomes" id="UP000683139"/>
    </source>
</evidence>